<dbReference type="GO" id="GO:0004674">
    <property type="term" value="F:protein serine/threonine kinase activity"/>
    <property type="evidence" value="ECO:0007669"/>
    <property type="project" value="UniProtKB-EC"/>
</dbReference>
<dbReference type="Pfam" id="PF00954">
    <property type="entry name" value="S_locus_glycop"/>
    <property type="match status" value="1"/>
</dbReference>
<keyword evidence="8" id="KW-0245">EGF-like domain</keyword>
<dbReference type="GO" id="GO:0048544">
    <property type="term" value="P:recognition of pollen"/>
    <property type="evidence" value="ECO:0007669"/>
    <property type="project" value="InterPro"/>
</dbReference>
<dbReference type="Gene3D" id="3.30.200.20">
    <property type="entry name" value="Phosphorylase Kinase, domain 1"/>
    <property type="match status" value="1"/>
</dbReference>
<keyword evidence="9" id="KW-1133">Transmembrane helix</keyword>
<evidence type="ECO:0000256" key="6">
    <source>
        <dbReference type="ARBA" id="ARBA00047899"/>
    </source>
</evidence>
<evidence type="ECO:0000313" key="13">
    <source>
        <dbReference type="Proteomes" id="UP001293593"/>
    </source>
</evidence>
<evidence type="ECO:0000259" key="10">
    <source>
        <dbReference type="PROSITE" id="PS50026"/>
    </source>
</evidence>
<evidence type="ECO:0000256" key="9">
    <source>
        <dbReference type="SAM" id="Phobius"/>
    </source>
</evidence>
<evidence type="ECO:0000256" key="8">
    <source>
        <dbReference type="PROSITE-ProRule" id="PRU00076"/>
    </source>
</evidence>
<dbReference type="Gene3D" id="3.50.4.10">
    <property type="entry name" value="Hepatocyte Growth Factor"/>
    <property type="match status" value="1"/>
</dbReference>
<evidence type="ECO:0000256" key="3">
    <source>
        <dbReference type="ARBA" id="ARBA00022729"/>
    </source>
</evidence>
<evidence type="ECO:0000313" key="12">
    <source>
        <dbReference type="EMBL" id="KAK4255713.1"/>
    </source>
</evidence>
<keyword evidence="9" id="KW-0472">Membrane</keyword>
<dbReference type="PANTHER" id="PTHR32444:SF183">
    <property type="entry name" value="APPLE DOMAIN-CONTAINING PROTEIN"/>
    <property type="match status" value="1"/>
</dbReference>
<name>A0AAE1MAQ8_9FABA</name>
<dbReference type="CDD" id="cd01098">
    <property type="entry name" value="PAN_AP_plant"/>
    <property type="match status" value="1"/>
</dbReference>
<evidence type="ECO:0000256" key="5">
    <source>
        <dbReference type="ARBA" id="ARBA00023170"/>
    </source>
</evidence>
<keyword evidence="13" id="KW-1185">Reference proteome</keyword>
<dbReference type="InterPro" id="IPR000858">
    <property type="entry name" value="S_locus_glycoprot_dom"/>
</dbReference>
<comment type="catalytic activity">
    <reaction evidence="6">
        <text>L-threonyl-[protein] + ATP = O-phospho-L-threonyl-[protein] + ADP + H(+)</text>
        <dbReference type="Rhea" id="RHEA:46608"/>
        <dbReference type="Rhea" id="RHEA-COMP:11060"/>
        <dbReference type="Rhea" id="RHEA-COMP:11605"/>
        <dbReference type="ChEBI" id="CHEBI:15378"/>
        <dbReference type="ChEBI" id="CHEBI:30013"/>
        <dbReference type="ChEBI" id="CHEBI:30616"/>
        <dbReference type="ChEBI" id="CHEBI:61977"/>
        <dbReference type="ChEBI" id="CHEBI:456216"/>
        <dbReference type="EC" id="2.7.11.1"/>
    </reaction>
</comment>
<dbReference type="PROSITE" id="PS50026">
    <property type="entry name" value="EGF_3"/>
    <property type="match status" value="1"/>
</dbReference>
<dbReference type="InterPro" id="IPR003609">
    <property type="entry name" value="Pan_app"/>
</dbReference>
<dbReference type="AlphaFoldDB" id="A0AAE1MAQ8"/>
<evidence type="ECO:0000256" key="1">
    <source>
        <dbReference type="ARBA" id="ARBA00012513"/>
    </source>
</evidence>
<organism evidence="12 13">
    <name type="scientific">Acacia crassicarpa</name>
    <name type="common">northern wattle</name>
    <dbReference type="NCBI Taxonomy" id="499986"/>
    <lineage>
        <taxon>Eukaryota</taxon>
        <taxon>Viridiplantae</taxon>
        <taxon>Streptophyta</taxon>
        <taxon>Embryophyta</taxon>
        <taxon>Tracheophyta</taxon>
        <taxon>Spermatophyta</taxon>
        <taxon>Magnoliopsida</taxon>
        <taxon>eudicotyledons</taxon>
        <taxon>Gunneridae</taxon>
        <taxon>Pentapetalae</taxon>
        <taxon>rosids</taxon>
        <taxon>fabids</taxon>
        <taxon>Fabales</taxon>
        <taxon>Fabaceae</taxon>
        <taxon>Caesalpinioideae</taxon>
        <taxon>mimosoid clade</taxon>
        <taxon>Acacieae</taxon>
        <taxon>Acacia</taxon>
    </lineage>
</organism>
<evidence type="ECO:0000259" key="11">
    <source>
        <dbReference type="PROSITE" id="PS50948"/>
    </source>
</evidence>
<keyword evidence="9" id="KW-0812">Transmembrane</keyword>
<comment type="caution">
    <text evidence="8">Lacks conserved residue(s) required for the propagation of feature annotation.</text>
</comment>
<dbReference type="InterPro" id="IPR000742">
    <property type="entry name" value="EGF"/>
</dbReference>
<dbReference type="EMBL" id="JAWXYG010000013">
    <property type="protein sequence ID" value="KAK4255713.1"/>
    <property type="molecule type" value="Genomic_DNA"/>
</dbReference>
<evidence type="ECO:0000256" key="2">
    <source>
        <dbReference type="ARBA" id="ARBA00022553"/>
    </source>
</evidence>
<dbReference type="Proteomes" id="UP001293593">
    <property type="component" value="Unassembled WGS sequence"/>
</dbReference>
<dbReference type="Pfam" id="PF08276">
    <property type="entry name" value="PAN_2"/>
    <property type="match status" value="1"/>
</dbReference>
<dbReference type="SMART" id="SM00473">
    <property type="entry name" value="PAN_AP"/>
    <property type="match status" value="1"/>
</dbReference>
<keyword evidence="5" id="KW-0675">Receptor</keyword>
<accession>A0AAE1MAQ8</accession>
<dbReference type="PANTHER" id="PTHR32444">
    <property type="entry name" value="BULB-TYPE LECTIN DOMAIN-CONTAINING PROTEIN"/>
    <property type="match status" value="1"/>
</dbReference>
<dbReference type="EC" id="2.7.11.1" evidence="1"/>
<dbReference type="FunFam" id="3.50.4.10:FF:000002">
    <property type="entry name" value="G-type lectin S-receptor-like serine/threonine-protein kinase"/>
    <property type="match status" value="1"/>
</dbReference>
<keyword evidence="3" id="KW-0732">Signal</keyword>
<sequence length="308" mass="34483">MFRYGSWNGFSLTGLTNHILDPVTNVEFLMNEKEVYYKFDLINNSVFSRFVMNPSSIGQLFDWAIQTSSWRVMTGGSFDTCANYALCGANSICNISNNPVCECLRGYEPKNFKEWNVSDWNGGCTRMVSLDCDGGDGFKQYTGIKLPDTSSSWYNMTIDLEECKKTCLQNCSCAAYSNLDIRGEGSGCLIWFDQLLDMRQLPAGGQDLYVRVLASELDHFRDEGRGSVGKKLVGIAVGCALFVMSIMILGLTLIAKKRKLRNSRKEVMDIPTLDLSVIIKATNNFFVVNKLGEGGFGPIYKKMDKSWL</sequence>
<proteinExistence type="predicted"/>
<protein>
    <recommendedName>
        <fullName evidence="1">non-specific serine/threonine protein kinase</fullName>
        <ecNumber evidence="1">2.7.11.1</ecNumber>
    </recommendedName>
</protein>
<feature type="domain" description="Apple" evidence="11">
    <location>
        <begin position="132"/>
        <end position="213"/>
    </location>
</feature>
<keyword evidence="4" id="KW-1015">Disulfide bond</keyword>
<feature type="transmembrane region" description="Helical" evidence="9">
    <location>
        <begin position="232"/>
        <end position="255"/>
    </location>
</feature>
<feature type="domain" description="EGF-like" evidence="10">
    <location>
        <begin position="77"/>
        <end position="113"/>
    </location>
</feature>
<evidence type="ECO:0000256" key="4">
    <source>
        <dbReference type="ARBA" id="ARBA00023157"/>
    </source>
</evidence>
<keyword evidence="2" id="KW-0597">Phosphoprotein</keyword>
<dbReference type="PROSITE" id="PS50948">
    <property type="entry name" value="PAN"/>
    <property type="match status" value="1"/>
</dbReference>
<gene>
    <name evidence="12" type="ORF">QN277_008677</name>
</gene>
<comment type="catalytic activity">
    <reaction evidence="7">
        <text>L-seryl-[protein] + ATP = O-phospho-L-seryl-[protein] + ADP + H(+)</text>
        <dbReference type="Rhea" id="RHEA:17989"/>
        <dbReference type="Rhea" id="RHEA-COMP:9863"/>
        <dbReference type="Rhea" id="RHEA-COMP:11604"/>
        <dbReference type="ChEBI" id="CHEBI:15378"/>
        <dbReference type="ChEBI" id="CHEBI:29999"/>
        <dbReference type="ChEBI" id="CHEBI:30616"/>
        <dbReference type="ChEBI" id="CHEBI:83421"/>
        <dbReference type="ChEBI" id="CHEBI:456216"/>
        <dbReference type="EC" id="2.7.11.1"/>
    </reaction>
</comment>
<evidence type="ECO:0000256" key="7">
    <source>
        <dbReference type="ARBA" id="ARBA00048679"/>
    </source>
</evidence>
<comment type="caution">
    <text evidence="12">The sequence shown here is derived from an EMBL/GenBank/DDBJ whole genome shotgun (WGS) entry which is preliminary data.</text>
</comment>
<reference evidence="12" key="1">
    <citation type="submission" date="2023-10" db="EMBL/GenBank/DDBJ databases">
        <title>Chromosome-level genome of the transformable northern wattle, Acacia crassicarpa.</title>
        <authorList>
            <person name="Massaro I."/>
            <person name="Sinha N.R."/>
            <person name="Poethig S."/>
            <person name="Leichty A.R."/>
        </authorList>
    </citation>
    <scope>NUCLEOTIDE SEQUENCE</scope>
    <source>
        <strain evidence="12">Acra3RX</strain>
        <tissue evidence="12">Leaf</tissue>
    </source>
</reference>